<evidence type="ECO:0000313" key="2">
    <source>
        <dbReference type="EMBL" id="KAG2915008.1"/>
    </source>
</evidence>
<dbReference type="VEuPathDB" id="FungiDB:PC110_g8849"/>
<feature type="region of interest" description="Disordered" evidence="1">
    <location>
        <begin position="63"/>
        <end position="85"/>
    </location>
</feature>
<organism evidence="2 3">
    <name type="scientific">Phytophthora cactorum</name>
    <dbReference type="NCBI Taxonomy" id="29920"/>
    <lineage>
        <taxon>Eukaryota</taxon>
        <taxon>Sar</taxon>
        <taxon>Stramenopiles</taxon>
        <taxon>Oomycota</taxon>
        <taxon>Peronosporomycetes</taxon>
        <taxon>Peronosporales</taxon>
        <taxon>Peronosporaceae</taxon>
        <taxon>Phytophthora</taxon>
    </lineage>
</organism>
<name>A0A8T1C5U3_9STRA</name>
<dbReference type="Proteomes" id="UP000736787">
    <property type="component" value="Unassembled WGS sequence"/>
</dbReference>
<evidence type="ECO:0000256" key="1">
    <source>
        <dbReference type="SAM" id="MobiDB-lite"/>
    </source>
</evidence>
<proteinExistence type="predicted"/>
<dbReference type="EMBL" id="RCMK01000716">
    <property type="protein sequence ID" value="KAG2915008.1"/>
    <property type="molecule type" value="Genomic_DNA"/>
</dbReference>
<evidence type="ECO:0000313" key="3">
    <source>
        <dbReference type="Proteomes" id="UP000736787"/>
    </source>
</evidence>
<gene>
    <name evidence="2" type="ORF">PC117_g18155</name>
</gene>
<protein>
    <submittedName>
        <fullName evidence="2">Uncharacterized protein</fullName>
    </submittedName>
</protein>
<dbReference type="AlphaFoldDB" id="A0A8T1C5U3"/>
<accession>A0A8T1C5U3</accession>
<feature type="compositionally biased region" description="Polar residues" evidence="1">
    <location>
        <begin position="75"/>
        <end position="85"/>
    </location>
</feature>
<comment type="caution">
    <text evidence="2">The sequence shown here is derived from an EMBL/GenBank/DDBJ whole genome shotgun (WGS) entry which is preliminary data.</text>
</comment>
<sequence>MAAAAVKEVNQQRDNNGVNYVQNAMIRCGLSLNVDGTWFTKQLFPHLQEIVRKYPEEFEGITKDEDKTISDDSENTLSEDNATEQTVPAIVMNDAGDEDLLSIKRN</sequence>
<reference evidence="2" key="1">
    <citation type="submission" date="2018-10" db="EMBL/GenBank/DDBJ databases">
        <title>Effector identification in a new, highly contiguous assembly of the strawberry crown rot pathogen Phytophthora cactorum.</title>
        <authorList>
            <person name="Armitage A.D."/>
            <person name="Nellist C.F."/>
            <person name="Bates H."/>
            <person name="Vickerstaff R.J."/>
            <person name="Harrison R.J."/>
        </authorList>
    </citation>
    <scope>NUCLEOTIDE SEQUENCE</scope>
    <source>
        <strain evidence="2">4040</strain>
    </source>
</reference>